<sequence precursor="true">MRKLAFGLIVAASTALVSSSAQAHVTAAFSDDGLDLIIDHQPWNPQTDPIENRIVIQQVQDEIRIFGLPSELSNGDEVPTLVNGRRSVSFPIPRRNLIVQLGQGNNSPPDGADVRLRGLAFVDRGEDIFVAAVQVQMEDCYTFTKDGCDIVVVGGWISMTECWAEGNLSVTGGKTVNSTILIDGGHANDDIDVVGSNEITITDSWAGRRLNVDGSNERDVVTVTDSVAGDAAEFTLHRGSDDLIIENLRSGGPASDPVPLAWLKVELGDGGDYVWPSGCHVISPEMATIDGGRGFDVAWEPPATNPNNFGLNGVTLESIEAVK</sequence>
<protein>
    <recommendedName>
        <fullName evidence="4">Right handed beta helix domain-containing protein</fullName>
    </recommendedName>
</protein>
<accession>A0A517ZAM5</accession>
<name>A0A517ZAM5_9PLAN</name>
<organism evidence="2 3">
    <name type="scientific">Maioricimonas rarisocia</name>
    <dbReference type="NCBI Taxonomy" id="2528026"/>
    <lineage>
        <taxon>Bacteria</taxon>
        <taxon>Pseudomonadati</taxon>
        <taxon>Planctomycetota</taxon>
        <taxon>Planctomycetia</taxon>
        <taxon>Planctomycetales</taxon>
        <taxon>Planctomycetaceae</taxon>
        <taxon>Maioricimonas</taxon>
    </lineage>
</organism>
<evidence type="ECO:0008006" key="4">
    <source>
        <dbReference type="Google" id="ProtNLM"/>
    </source>
</evidence>
<keyword evidence="1" id="KW-0732">Signal</keyword>
<gene>
    <name evidence="2" type="ORF">Mal4_39010</name>
</gene>
<feature type="signal peptide" evidence="1">
    <location>
        <begin position="1"/>
        <end position="23"/>
    </location>
</feature>
<dbReference type="EMBL" id="CP036275">
    <property type="protein sequence ID" value="QDU39556.1"/>
    <property type="molecule type" value="Genomic_DNA"/>
</dbReference>
<reference evidence="2 3" key="1">
    <citation type="submission" date="2019-02" db="EMBL/GenBank/DDBJ databases">
        <title>Deep-cultivation of Planctomycetes and their phenomic and genomic characterization uncovers novel biology.</title>
        <authorList>
            <person name="Wiegand S."/>
            <person name="Jogler M."/>
            <person name="Boedeker C."/>
            <person name="Pinto D."/>
            <person name="Vollmers J."/>
            <person name="Rivas-Marin E."/>
            <person name="Kohn T."/>
            <person name="Peeters S.H."/>
            <person name="Heuer A."/>
            <person name="Rast P."/>
            <person name="Oberbeckmann S."/>
            <person name="Bunk B."/>
            <person name="Jeske O."/>
            <person name="Meyerdierks A."/>
            <person name="Storesund J.E."/>
            <person name="Kallscheuer N."/>
            <person name="Luecker S."/>
            <person name="Lage O.M."/>
            <person name="Pohl T."/>
            <person name="Merkel B.J."/>
            <person name="Hornburger P."/>
            <person name="Mueller R.-W."/>
            <person name="Bruemmer F."/>
            <person name="Labrenz M."/>
            <person name="Spormann A.M."/>
            <person name="Op den Camp H."/>
            <person name="Overmann J."/>
            <person name="Amann R."/>
            <person name="Jetten M.S.M."/>
            <person name="Mascher T."/>
            <person name="Medema M.H."/>
            <person name="Devos D.P."/>
            <person name="Kaster A.-K."/>
            <person name="Ovreas L."/>
            <person name="Rohde M."/>
            <person name="Galperin M.Y."/>
            <person name="Jogler C."/>
        </authorList>
    </citation>
    <scope>NUCLEOTIDE SEQUENCE [LARGE SCALE GENOMIC DNA]</scope>
    <source>
        <strain evidence="2 3">Mal4</strain>
    </source>
</reference>
<dbReference type="RefSeq" id="WP_197443599.1">
    <property type="nucleotide sequence ID" value="NZ_CP036275.1"/>
</dbReference>
<keyword evidence="3" id="KW-1185">Reference proteome</keyword>
<dbReference type="KEGG" id="mri:Mal4_39010"/>
<dbReference type="Proteomes" id="UP000320496">
    <property type="component" value="Chromosome"/>
</dbReference>
<proteinExistence type="predicted"/>
<dbReference type="AlphaFoldDB" id="A0A517ZAM5"/>
<evidence type="ECO:0000313" key="3">
    <source>
        <dbReference type="Proteomes" id="UP000320496"/>
    </source>
</evidence>
<evidence type="ECO:0000256" key="1">
    <source>
        <dbReference type="SAM" id="SignalP"/>
    </source>
</evidence>
<feature type="chain" id="PRO_5021923454" description="Right handed beta helix domain-containing protein" evidence="1">
    <location>
        <begin position="24"/>
        <end position="323"/>
    </location>
</feature>
<evidence type="ECO:0000313" key="2">
    <source>
        <dbReference type="EMBL" id="QDU39556.1"/>
    </source>
</evidence>